<sequence length="221" mass="25019">MLLSRSWAAKFKGTLQMDMAYAIIPVFGQDRRLYGEVLLKYMVSNKAQPNNHPIDSVETEMGSSIFFNDLCFEGKGPEIYMAAKDQSDQQTDKVSEQQDSAENEMWNMSFDGAVSREGAGVGVWPPRLATKLCSYQLYFDCTNNMAEYEALVLGLKTLKEMGARRIVVHGDSELIINQVKGIYQAKHPGLRAYRNIVTFLNNFKNIVSQRFQGVRIILLIL</sequence>
<dbReference type="EMBL" id="LKAM01000006">
    <property type="protein sequence ID" value="KUM48107.1"/>
    <property type="molecule type" value="Genomic_DNA"/>
</dbReference>
<organism evidence="2">
    <name type="scientific">Picea glauca</name>
    <name type="common">White spruce</name>
    <name type="synonym">Pinus glauca</name>
    <dbReference type="NCBI Taxonomy" id="3330"/>
    <lineage>
        <taxon>Eukaryota</taxon>
        <taxon>Viridiplantae</taxon>
        <taxon>Streptophyta</taxon>
        <taxon>Embryophyta</taxon>
        <taxon>Tracheophyta</taxon>
        <taxon>Spermatophyta</taxon>
        <taxon>Pinopsida</taxon>
        <taxon>Pinidae</taxon>
        <taxon>Conifers I</taxon>
        <taxon>Pinales</taxon>
        <taxon>Pinaceae</taxon>
        <taxon>Picea</taxon>
    </lineage>
</organism>
<dbReference type="Pfam" id="PF13456">
    <property type="entry name" value="RVT_3"/>
    <property type="match status" value="1"/>
</dbReference>
<geneLocation type="mitochondrion" evidence="2"/>
<protein>
    <recommendedName>
        <fullName evidence="1">RNase H type-1 domain-containing protein</fullName>
    </recommendedName>
</protein>
<dbReference type="SUPFAM" id="SSF53098">
    <property type="entry name" value="Ribonuclease H-like"/>
    <property type="match status" value="1"/>
</dbReference>
<dbReference type="InterPro" id="IPR012337">
    <property type="entry name" value="RNaseH-like_sf"/>
</dbReference>
<dbReference type="Gene3D" id="3.30.420.10">
    <property type="entry name" value="Ribonuclease H-like superfamily/Ribonuclease H"/>
    <property type="match status" value="1"/>
</dbReference>
<dbReference type="CDD" id="cd09279">
    <property type="entry name" value="RNase_HI_like"/>
    <property type="match status" value="1"/>
</dbReference>
<feature type="domain" description="RNase H type-1" evidence="1">
    <location>
        <begin position="142"/>
        <end position="206"/>
    </location>
</feature>
<dbReference type="GO" id="GO:0004523">
    <property type="term" value="F:RNA-DNA hybrid ribonuclease activity"/>
    <property type="evidence" value="ECO:0007669"/>
    <property type="project" value="InterPro"/>
</dbReference>
<gene>
    <name evidence="2" type="ORF">ABT39_MTgene5103</name>
</gene>
<dbReference type="AlphaFoldDB" id="A0A101LZH0"/>
<dbReference type="PANTHER" id="PTHR48475:SF1">
    <property type="entry name" value="RNASE H TYPE-1 DOMAIN-CONTAINING PROTEIN"/>
    <property type="match status" value="1"/>
</dbReference>
<proteinExistence type="predicted"/>
<evidence type="ECO:0000259" key="1">
    <source>
        <dbReference type="Pfam" id="PF13456"/>
    </source>
</evidence>
<keyword evidence="2" id="KW-0496">Mitochondrion</keyword>
<dbReference type="InterPro" id="IPR036397">
    <property type="entry name" value="RNaseH_sf"/>
</dbReference>
<name>A0A101LZH0_PICGL</name>
<dbReference type="InterPro" id="IPR002156">
    <property type="entry name" value="RNaseH_domain"/>
</dbReference>
<evidence type="ECO:0000313" key="2">
    <source>
        <dbReference type="EMBL" id="KUM48107.1"/>
    </source>
</evidence>
<dbReference type="GO" id="GO:0003676">
    <property type="term" value="F:nucleic acid binding"/>
    <property type="evidence" value="ECO:0007669"/>
    <property type="project" value="InterPro"/>
</dbReference>
<dbReference type="PANTHER" id="PTHR48475">
    <property type="entry name" value="RIBONUCLEASE H"/>
    <property type="match status" value="1"/>
</dbReference>
<reference evidence="2" key="1">
    <citation type="journal article" date="2015" name="Genome Biol. Evol.">
        <title>Organellar Genomes of White Spruce (Picea glauca): Assembly and Annotation.</title>
        <authorList>
            <person name="Jackman S.D."/>
            <person name="Warren R.L."/>
            <person name="Gibb E.A."/>
            <person name="Vandervalk B.P."/>
            <person name="Mohamadi H."/>
            <person name="Chu J."/>
            <person name="Raymond A."/>
            <person name="Pleasance S."/>
            <person name="Coope R."/>
            <person name="Wildung M.R."/>
            <person name="Ritland C.E."/>
            <person name="Bousquet J."/>
            <person name="Jones S.J."/>
            <person name="Bohlmann J."/>
            <person name="Birol I."/>
        </authorList>
    </citation>
    <scope>NUCLEOTIDE SEQUENCE [LARGE SCALE GENOMIC DNA]</scope>
    <source>
        <tissue evidence="2">Flushing bud</tissue>
    </source>
</reference>
<comment type="caution">
    <text evidence="2">The sequence shown here is derived from an EMBL/GenBank/DDBJ whole genome shotgun (WGS) entry which is preliminary data.</text>
</comment>
<accession>A0A101LZH0</accession>